<organism evidence="6 7">
    <name type="scientific">Seminavis robusta</name>
    <dbReference type="NCBI Taxonomy" id="568900"/>
    <lineage>
        <taxon>Eukaryota</taxon>
        <taxon>Sar</taxon>
        <taxon>Stramenopiles</taxon>
        <taxon>Ochrophyta</taxon>
        <taxon>Bacillariophyta</taxon>
        <taxon>Bacillariophyceae</taxon>
        <taxon>Bacillariophycidae</taxon>
        <taxon>Naviculales</taxon>
        <taxon>Naviculaceae</taxon>
        <taxon>Seminavis</taxon>
    </lineage>
</organism>
<dbReference type="PROSITE" id="PS50961">
    <property type="entry name" value="HTH_LA"/>
    <property type="match status" value="1"/>
</dbReference>
<dbReference type="CDD" id="cd07323">
    <property type="entry name" value="LAM"/>
    <property type="match status" value="1"/>
</dbReference>
<dbReference type="Proteomes" id="UP001153069">
    <property type="component" value="Unassembled WGS sequence"/>
</dbReference>
<dbReference type="InterPro" id="IPR036390">
    <property type="entry name" value="WH_DNA-bd_sf"/>
</dbReference>
<evidence type="ECO:0000256" key="3">
    <source>
        <dbReference type="PROSITE-ProRule" id="PRU00332"/>
    </source>
</evidence>
<evidence type="ECO:0000259" key="5">
    <source>
        <dbReference type="PROSITE" id="PS50961"/>
    </source>
</evidence>
<dbReference type="InterPro" id="IPR036388">
    <property type="entry name" value="WH-like_DNA-bd_sf"/>
</dbReference>
<evidence type="ECO:0000256" key="1">
    <source>
        <dbReference type="ARBA" id="ARBA00022553"/>
    </source>
</evidence>
<dbReference type="GO" id="GO:0045727">
    <property type="term" value="P:positive regulation of translation"/>
    <property type="evidence" value="ECO:0007669"/>
    <property type="project" value="TreeGrafter"/>
</dbReference>
<comment type="caution">
    <text evidence="6">The sequence shown here is derived from an EMBL/GenBank/DDBJ whole genome shotgun (WGS) entry which is preliminary data.</text>
</comment>
<keyword evidence="6" id="KW-0687">Ribonucleoprotein</keyword>
<dbReference type="GO" id="GO:1990904">
    <property type="term" value="C:ribonucleoprotein complex"/>
    <property type="evidence" value="ECO:0007669"/>
    <property type="project" value="UniProtKB-KW"/>
</dbReference>
<dbReference type="SUPFAM" id="SSF46785">
    <property type="entry name" value="Winged helix' DNA-binding domain"/>
    <property type="match status" value="1"/>
</dbReference>
<dbReference type="InterPro" id="IPR045180">
    <property type="entry name" value="La_dom_prot"/>
</dbReference>
<feature type="compositionally biased region" description="Basic and acidic residues" evidence="4">
    <location>
        <begin position="424"/>
        <end position="439"/>
    </location>
</feature>
<dbReference type="InterPro" id="IPR058699">
    <property type="entry name" value="RRM_LARP4/4B"/>
</dbReference>
<proteinExistence type="predicted"/>
<feature type="compositionally biased region" description="Basic and acidic residues" evidence="4">
    <location>
        <begin position="17"/>
        <end position="27"/>
    </location>
</feature>
<feature type="compositionally biased region" description="Low complexity" evidence="4">
    <location>
        <begin position="28"/>
        <end position="46"/>
    </location>
</feature>
<dbReference type="Gene3D" id="1.10.10.10">
    <property type="entry name" value="Winged helix-like DNA-binding domain superfamily/Winged helix DNA-binding domain"/>
    <property type="match status" value="1"/>
</dbReference>
<gene>
    <name evidence="6" type="ORF">SEMRO_63_G036040.1</name>
</gene>
<keyword evidence="7" id="KW-1185">Reference proteome</keyword>
<feature type="compositionally biased region" description="Polar residues" evidence="4">
    <location>
        <begin position="284"/>
        <end position="294"/>
    </location>
</feature>
<evidence type="ECO:0000313" key="6">
    <source>
        <dbReference type="EMBL" id="CAB9499551.1"/>
    </source>
</evidence>
<evidence type="ECO:0000313" key="7">
    <source>
        <dbReference type="Proteomes" id="UP001153069"/>
    </source>
</evidence>
<feature type="compositionally biased region" description="Polar residues" evidence="4">
    <location>
        <begin position="335"/>
        <end position="349"/>
    </location>
</feature>
<evidence type="ECO:0000256" key="4">
    <source>
        <dbReference type="SAM" id="MobiDB-lite"/>
    </source>
</evidence>
<feature type="compositionally biased region" description="Low complexity" evidence="4">
    <location>
        <begin position="306"/>
        <end position="320"/>
    </location>
</feature>
<sequence>MKQQESIASVNMTAVLDDVKASDETDTTKTGSTPPSSSDTASSSSTLNDEPESPLYDDAILTHLARQLEYYFSIANLEKDTYVETLRQLNDGYVPVTILQRFSKVQAFTPIETVDAIIKAATEFSSLLEVASIDTKTGKRVSEEQAGSSSNTILAVGSTTGKPLDLTGLPGVVPSTPKSPVQNTIIIREVDNHVTEEDVRALFDDEHCPAIQSLYLDVFNCWFVTLDTDSRDDMLYVMMSLRCQYLGDEPVKARLKSLVRQVDPTHAPGLPLLTPTSSYNHLTSLAHQESGGSKTNKRRAKKRNKNNSNNNRGNANNNSNTPQGKKAVQQKGSRDSTGNNKKAEVQQQPKPDLSAASFPALGDATASKVEVVGVDKDNMESAPKVAGSDSASTATTMSSSSSSVAKGKQQLGGYAAALLKSKPHKADKEGSGEAWKESETTAEDAAMTTTTKKETMSAVAAPQTQVVVKPPVWGGGRSFADVLAM</sequence>
<feature type="compositionally biased region" description="Low complexity" evidence="4">
    <location>
        <begin position="386"/>
        <end position="403"/>
    </location>
</feature>
<accession>A0A9N8DCS1</accession>
<evidence type="ECO:0000256" key="2">
    <source>
        <dbReference type="ARBA" id="ARBA00022884"/>
    </source>
</evidence>
<name>A0A9N8DCS1_9STRA</name>
<dbReference type="SMART" id="SM00715">
    <property type="entry name" value="LA"/>
    <property type="match status" value="1"/>
</dbReference>
<feature type="region of interest" description="Disordered" evidence="4">
    <location>
        <begin position="380"/>
        <end position="406"/>
    </location>
</feature>
<dbReference type="Pfam" id="PF05383">
    <property type="entry name" value="La"/>
    <property type="match status" value="1"/>
</dbReference>
<dbReference type="GO" id="GO:0003723">
    <property type="term" value="F:RNA binding"/>
    <property type="evidence" value="ECO:0007669"/>
    <property type="project" value="UniProtKB-UniRule"/>
</dbReference>
<reference evidence="6" key="1">
    <citation type="submission" date="2020-06" db="EMBL/GenBank/DDBJ databases">
        <authorList>
            <consortium name="Plant Systems Biology data submission"/>
        </authorList>
    </citation>
    <scope>NUCLEOTIDE SEQUENCE</scope>
    <source>
        <strain evidence="6">D6</strain>
    </source>
</reference>
<protein>
    <submittedName>
        <fullName evidence="6">La ribonucleoprotein domain family member 4B</fullName>
    </submittedName>
</protein>
<dbReference type="Pfam" id="PF26088">
    <property type="entry name" value="RRM_LARP4"/>
    <property type="match status" value="1"/>
</dbReference>
<dbReference type="EMBL" id="CAICTM010000062">
    <property type="protein sequence ID" value="CAB9499551.1"/>
    <property type="molecule type" value="Genomic_DNA"/>
</dbReference>
<feature type="region of interest" description="Disordered" evidence="4">
    <location>
        <begin position="419"/>
        <end position="457"/>
    </location>
</feature>
<keyword evidence="1" id="KW-0597">Phosphoprotein</keyword>
<feature type="compositionally biased region" description="Basic residues" evidence="4">
    <location>
        <begin position="295"/>
        <end position="305"/>
    </location>
</feature>
<keyword evidence="2 3" id="KW-0694">RNA-binding</keyword>
<dbReference type="GO" id="GO:0005829">
    <property type="term" value="C:cytosol"/>
    <property type="evidence" value="ECO:0007669"/>
    <property type="project" value="TreeGrafter"/>
</dbReference>
<feature type="region of interest" description="Disordered" evidence="4">
    <location>
        <begin position="284"/>
        <end position="358"/>
    </location>
</feature>
<dbReference type="InterPro" id="IPR006630">
    <property type="entry name" value="La_HTH"/>
</dbReference>
<dbReference type="OrthoDB" id="340227at2759"/>
<dbReference type="GO" id="GO:0010494">
    <property type="term" value="C:cytoplasmic stress granule"/>
    <property type="evidence" value="ECO:0007669"/>
    <property type="project" value="TreeGrafter"/>
</dbReference>
<feature type="domain" description="HTH La-type RNA-binding" evidence="5">
    <location>
        <begin position="54"/>
        <end position="147"/>
    </location>
</feature>
<dbReference type="AlphaFoldDB" id="A0A9N8DCS1"/>
<dbReference type="PANTHER" id="PTHR22792">
    <property type="entry name" value="LUPUS LA PROTEIN-RELATED"/>
    <property type="match status" value="1"/>
</dbReference>
<feature type="region of interest" description="Disordered" evidence="4">
    <location>
        <begin position="1"/>
        <end position="53"/>
    </location>
</feature>
<dbReference type="PANTHER" id="PTHR22792:SF132">
    <property type="entry name" value="LA-RELATED PROTEIN 1"/>
    <property type="match status" value="1"/>
</dbReference>
<feature type="compositionally biased region" description="Polar residues" evidence="4">
    <location>
        <begin position="1"/>
        <end position="12"/>
    </location>
</feature>